<accession>A0ACC2DSJ4</accession>
<dbReference type="EMBL" id="CM055096">
    <property type="protein sequence ID" value="KAJ7557208.1"/>
    <property type="molecule type" value="Genomic_DNA"/>
</dbReference>
<name>A0ACC2DSJ4_DIPCM</name>
<keyword evidence="2" id="KW-1185">Reference proteome</keyword>
<organism evidence="1 2">
    <name type="scientific">Diphasiastrum complanatum</name>
    <name type="common">Issler's clubmoss</name>
    <name type="synonym">Lycopodium complanatum</name>
    <dbReference type="NCBI Taxonomy" id="34168"/>
    <lineage>
        <taxon>Eukaryota</taxon>
        <taxon>Viridiplantae</taxon>
        <taxon>Streptophyta</taxon>
        <taxon>Embryophyta</taxon>
        <taxon>Tracheophyta</taxon>
        <taxon>Lycopodiopsida</taxon>
        <taxon>Lycopodiales</taxon>
        <taxon>Lycopodiaceae</taxon>
        <taxon>Lycopodioideae</taxon>
        <taxon>Diphasiastrum</taxon>
    </lineage>
</organism>
<evidence type="ECO:0000313" key="2">
    <source>
        <dbReference type="Proteomes" id="UP001162992"/>
    </source>
</evidence>
<sequence>MASLTNTHESTIEVLKIPHFDLRSFCQDELYLAAHFSGPSSKARFPDIVIPTIDKALFNPSIGSRKQTYSRRSRGRPRAEQNFSSSLSLQSRAGIQLSIAKQFKDLTAEILGSTSRRLSSSSTRNAHTVTGSGFYLDEPQNWTIRDLDHVNHKESRVSVLSTAERLAFAGSLSSQSVDREKSSENESSDGDLSGHTNIPKLVVNSDTKRVEAPSEGEEVTLQQELERASQSVGKEADSGEISAIHRPLKKMRIKEGARKRSVSEIIACQSLPRHVGSKGNDIMKEASSFVNGKTKRKGSEVLKLPLIELQNNRTEEGARVLLESIVVQGLPQRVESKAHDSVEKARACVEGGNEGKSFEDQQLPAAIELQNDAKERPKEDWKVREKEAVLLECLCKMEGMWLSNEMAKKVVDAKGFPKGWKVTIGLNKKNGRNFFEYRNYKSPDGKLWPSFKEASQYLVSKVKDLPIFSTVHSIGLIHSDQPIVANVKSDGCEASAQNASTSSDDMVLQSLQPSFTKHLQNKKGLFRKVNQGIRKPEDAGKISYKEETEAASLMEGDPRVNQSSLLELKLNEEPVCRNEADSVVPISASEQALLIETPHLVGWNIEGCCFCKMTVDWDKLCVCNWCEREFHVGCVEVASCGVNDQDLLCPSCKAA</sequence>
<gene>
    <name evidence="1" type="ORF">O6H91_05G116700</name>
</gene>
<reference evidence="2" key="1">
    <citation type="journal article" date="2024" name="Proc. Natl. Acad. Sci. U.S.A.">
        <title>Extraordinary preservation of gene collinearity over three hundred million years revealed in homosporous lycophytes.</title>
        <authorList>
            <person name="Li C."/>
            <person name="Wickell D."/>
            <person name="Kuo L.Y."/>
            <person name="Chen X."/>
            <person name="Nie B."/>
            <person name="Liao X."/>
            <person name="Peng D."/>
            <person name="Ji J."/>
            <person name="Jenkins J."/>
            <person name="Williams M."/>
            <person name="Shu S."/>
            <person name="Plott C."/>
            <person name="Barry K."/>
            <person name="Rajasekar S."/>
            <person name="Grimwood J."/>
            <person name="Han X."/>
            <person name="Sun S."/>
            <person name="Hou Z."/>
            <person name="He W."/>
            <person name="Dai G."/>
            <person name="Sun C."/>
            <person name="Schmutz J."/>
            <person name="Leebens-Mack J.H."/>
            <person name="Li F.W."/>
            <person name="Wang L."/>
        </authorList>
    </citation>
    <scope>NUCLEOTIDE SEQUENCE [LARGE SCALE GENOMIC DNA]</scope>
    <source>
        <strain evidence="2">cv. PW_Plant_1</strain>
    </source>
</reference>
<dbReference type="Proteomes" id="UP001162992">
    <property type="component" value="Chromosome 5"/>
</dbReference>
<evidence type="ECO:0000313" key="1">
    <source>
        <dbReference type="EMBL" id="KAJ7557208.1"/>
    </source>
</evidence>
<proteinExistence type="predicted"/>
<comment type="caution">
    <text evidence="1">The sequence shown here is derived from an EMBL/GenBank/DDBJ whole genome shotgun (WGS) entry which is preliminary data.</text>
</comment>
<protein>
    <submittedName>
        <fullName evidence="1">Uncharacterized protein</fullName>
    </submittedName>
</protein>